<dbReference type="PATRIC" id="fig|49338.4.peg.2716"/>
<dbReference type="CDD" id="cd06225">
    <property type="entry name" value="HAMP"/>
    <property type="match status" value="1"/>
</dbReference>
<dbReference type="Pfam" id="PF00015">
    <property type="entry name" value="MCPsignal"/>
    <property type="match status" value="1"/>
</dbReference>
<feature type="domain" description="Methyl-accepting transducer" evidence="10">
    <location>
        <begin position="307"/>
        <end position="544"/>
    </location>
</feature>
<dbReference type="RefSeq" id="WP_005810968.1">
    <property type="nucleotide sequence ID" value="NZ_CABKQQ010000029.1"/>
</dbReference>
<evidence type="ECO:0000256" key="9">
    <source>
        <dbReference type="SAM" id="Phobius"/>
    </source>
</evidence>
<evidence type="ECO:0000259" key="10">
    <source>
        <dbReference type="PROSITE" id="PS50111"/>
    </source>
</evidence>
<evidence type="ECO:0000313" key="12">
    <source>
        <dbReference type="EMBL" id="CDX02416.1"/>
    </source>
</evidence>
<dbReference type="Gene3D" id="1.10.287.950">
    <property type="entry name" value="Methyl-accepting chemotaxis protein"/>
    <property type="match status" value="1"/>
</dbReference>
<keyword evidence="3 9" id="KW-0812">Transmembrane</keyword>
<dbReference type="SMART" id="SM00304">
    <property type="entry name" value="HAMP"/>
    <property type="match status" value="1"/>
</dbReference>
<dbReference type="PANTHER" id="PTHR32089">
    <property type="entry name" value="METHYL-ACCEPTING CHEMOTAXIS PROTEIN MCPB"/>
    <property type="match status" value="1"/>
</dbReference>
<proteinExistence type="inferred from homology"/>
<dbReference type="InterPro" id="IPR004089">
    <property type="entry name" value="MCPsignal_dom"/>
</dbReference>
<reference evidence="12" key="1">
    <citation type="submission" date="2014-07" db="EMBL/GenBank/DDBJ databases">
        <authorList>
            <person name="Hornung V.Bastian."/>
        </authorList>
    </citation>
    <scope>NUCLEOTIDE SEQUENCE</scope>
    <source>
        <strain evidence="12">PCE-S</strain>
    </source>
</reference>
<feature type="domain" description="HAMP" evidence="11">
    <location>
        <begin position="235"/>
        <end position="288"/>
    </location>
</feature>
<keyword evidence="4 9" id="KW-1133">Transmembrane helix</keyword>
<organism evidence="12">
    <name type="scientific">Desulfitobacterium hafniense</name>
    <name type="common">Desulfitobacterium frappieri</name>
    <dbReference type="NCBI Taxonomy" id="49338"/>
    <lineage>
        <taxon>Bacteria</taxon>
        <taxon>Bacillati</taxon>
        <taxon>Bacillota</taxon>
        <taxon>Clostridia</taxon>
        <taxon>Eubacteriales</taxon>
        <taxon>Desulfitobacteriaceae</taxon>
        <taxon>Desulfitobacterium</taxon>
    </lineage>
</organism>
<comment type="similarity">
    <text evidence="7">Belongs to the methyl-accepting chemotaxis (MCP) protein family.</text>
</comment>
<dbReference type="PANTHER" id="PTHR32089:SF112">
    <property type="entry name" value="LYSOZYME-LIKE PROTEIN-RELATED"/>
    <property type="match status" value="1"/>
</dbReference>
<evidence type="ECO:0000256" key="5">
    <source>
        <dbReference type="ARBA" id="ARBA00023136"/>
    </source>
</evidence>
<dbReference type="AlphaFoldDB" id="A0A098B3H4"/>
<evidence type="ECO:0000256" key="8">
    <source>
        <dbReference type="PROSITE-ProRule" id="PRU00284"/>
    </source>
</evidence>
<dbReference type="SMART" id="SM01049">
    <property type="entry name" value="Cache_2"/>
    <property type="match status" value="1"/>
</dbReference>
<keyword evidence="5 9" id="KW-0472">Membrane</keyword>
<protein>
    <submittedName>
        <fullName evidence="12">Methyl-accepting chemotaxis protein 4</fullName>
    </submittedName>
</protein>
<keyword evidence="6 8" id="KW-0807">Transducer</keyword>
<sequence length="594" mass="65635">MKKIKYKILLSFLISSGLLIGLFGAYNIVSLIGWNQLEGQSIKKMLYDDYDNVIKSEVETAVHLVDFYYKQFQEGLMTEAEAQETAKKAVKGLRYGSEGYFWIDDVHGILVAHPMLPDQEGTDRRELTDPNGVKLIQQLLKAAQENENGGYSDYMWEKPNDVGTNELSSKRAYSKEFQPWNWVISTGNYVDTIDALIEEKNQELGDHLRQIVMVSVLITVAALIILAVISLQISRRISDPLNALVKAFEKDANGQIYIQEINHTSQDEIGLLAKTLNELSAQLRNFISGAQNGVQDLTQQANDFNSLAGRVEDTVQDSAEKTARINELMEAVAASTGEITRAIEEIDAALTSISQRAEEGAVSSHEVSDRAQKLQDDSNHSIKKTKAIYDTTRSGVEQAISEVKKVEEMIHLLSEINAIADQTDLLALNAAIESARAGEAGRGFAVVADEIRKLAESTALTVQKIEGISRQVIVSVDKLVDNIRQVLVFIEEDVLANYDNMVSVGAKYASDAKHINAIMLELSSTSEEISASTNEVSTRTGEVSGSISASAESIEGIFQQTEMILNHMKEIKSNSENNLATVTDLKQYIDKFKI</sequence>
<feature type="transmembrane region" description="Helical" evidence="9">
    <location>
        <begin position="211"/>
        <end position="231"/>
    </location>
</feature>
<dbReference type="PROSITE" id="PS50111">
    <property type="entry name" value="CHEMOTAXIS_TRANSDUC_2"/>
    <property type="match status" value="1"/>
</dbReference>
<dbReference type="Gene3D" id="6.10.340.10">
    <property type="match status" value="1"/>
</dbReference>
<comment type="subcellular location">
    <subcellularLocation>
        <location evidence="1">Cell membrane</location>
        <topology evidence="1">Multi-pass membrane protein</topology>
    </subcellularLocation>
</comment>
<dbReference type="PROSITE" id="PS50885">
    <property type="entry name" value="HAMP"/>
    <property type="match status" value="1"/>
</dbReference>
<dbReference type="EMBL" id="LK996017">
    <property type="protein sequence ID" value="CDX02416.1"/>
    <property type="molecule type" value="Genomic_DNA"/>
</dbReference>
<name>A0A098B3H4_DESHA</name>
<evidence type="ECO:0000256" key="1">
    <source>
        <dbReference type="ARBA" id="ARBA00004651"/>
    </source>
</evidence>
<dbReference type="SMART" id="SM00283">
    <property type="entry name" value="MA"/>
    <property type="match status" value="1"/>
</dbReference>
<keyword evidence="2" id="KW-1003">Cell membrane</keyword>
<dbReference type="InterPro" id="IPR033480">
    <property type="entry name" value="sCache_2"/>
</dbReference>
<evidence type="ECO:0000256" key="7">
    <source>
        <dbReference type="ARBA" id="ARBA00029447"/>
    </source>
</evidence>
<evidence type="ECO:0000256" key="4">
    <source>
        <dbReference type="ARBA" id="ARBA00022989"/>
    </source>
</evidence>
<gene>
    <name evidence="12" type="ORF">DPCES_2529</name>
</gene>
<dbReference type="InterPro" id="IPR003660">
    <property type="entry name" value="HAMP_dom"/>
</dbReference>
<dbReference type="Pfam" id="PF00672">
    <property type="entry name" value="HAMP"/>
    <property type="match status" value="1"/>
</dbReference>
<dbReference type="Gene3D" id="3.30.450.20">
    <property type="entry name" value="PAS domain"/>
    <property type="match status" value="1"/>
</dbReference>
<evidence type="ECO:0000256" key="2">
    <source>
        <dbReference type="ARBA" id="ARBA00022475"/>
    </source>
</evidence>
<evidence type="ECO:0000259" key="11">
    <source>
        <dbReference type="PROSITE" id="PS50885"/>
    </source>
</evidence>
<dbReference type="Pfam" id="PF17200">
    <property type="entry name" value="sCache_2"/>
    <property type="match status" value="1"/>
</dbReference>
<evidence type="ECO:0000256" key="6">
    <source>
        <dbReference type="ARBA" id="ARBA00023224"/>
    </source>
</evidence>
<dbReference type="GO" id="GO:0007165">
    <property type="term" value="P:signal transduction"/>
    <property type="evidence" value="ECO:0007669"/>
    <property type="project" value="UniProtKB-KW"/>
</dbReference>
<accession>A0A098B3H4</accession>
<dbReference type="SUPFAM" id="SSF58104">
    <property type="entry name" value="Methyl-accepting chemotaxis protein (MCP) signaling domain"/>
    <property type="match status" value="1"/>
</dbReference>
<evidence type="ECO:0000256" key="3">
    <source>
        <dbReference type="ARBA" id="ARBA00022692"/>
    </source>
</evidence>
<dbReference type="GO" id="GO:0005886">
    <property type="term" value="C:plasma membrane"/>
    <property type="evidence" value="ECO:0007669"/>
    <property type="project" value="UniProtKB-SubCell"/>
</dbReference>